<accession>A0ACA9PB67</accession>
<evidence type="ECO:0000313" key="1">
    <source>
        <dbReference type="EMBL" id="CAG8701875.1"/>
    </source>
</evidence>
<keyword evidence="2" id="KW-1185">Reference proteome</keyword>
<name>A0ACA9PB67_9GLOM</name>
<feature type="non-terminal residue" evidence="1">
    <location>
        <position position="1"/>
    </location>
</feature>
<reference evidence="1" key="1">
    <citation type="submission" date="2021-06" db="EMBL/GenBank/DDBJ databases">
        <authorList>
            <person name="Kallberg Y."/>
            <person name="Tangrot J."/>
            <person name="Rosling A."/>
        </authorList>
    </citation>
    <scope>NUCLEOTIDE SEQUENCE</scope>
    <source>
        <strain evidence="1">MA461A</strain>
    </source>
</reference>
<gene>
    <name evidence="1" type="ORF">RPERSI_LOCUS10064</name>
</gene>
<dbReference type="EMBL" id="CAJVQC010019522">
    <property type="protein sequence ID" value="CAG8701875.1"/>
    <property type="molecule type" value="Genomic_DNA"/>
</dbReference>
<protein>
    <submittedName>
        <fullName evidence="1">31099_t:CDS:1</fullName>
    </submittedName>
</protein>
<proteinExistence type="predicted"/>
<sequence length="66" mass="6788">GINSEFGANAISSGGVGGILKKRADDDDKQKHGENNVFGLFKRGIVPGSASSILPFLGAMDGFGTY</sequence>
<comment type="caution">
    <text evidence="1">The sequence shown here is derived from an EMBL/GenBank/DDBJ whole genome shotgun (WGS) entry which is preliminary data.</text>
</comment>
<evidence type="ECO:0000313" key="2">
    <source>
        <dbReference type="Proteomes" id="UP000789920"/>
    </source>
</evidence>
<organism evidence="1 2">
    <name type="scientific">Racocetra persica</name>
    <dbReference type="NCBI Taxonomy" id="160502"/>
    <lineage>
        <taxon>Eukaryota</taxon>
        <taxon>Fungi</taxon>
        <taxon>Fungi incertae sedis</taxon>
        <taxon>Mucoromycota</taxon>
        <taxon>Glomeromycotina</taxon>
        <taxon>Glomeromycetes</taxon>
        <taxon>Diversisporales</taxon>
        <taxon>Gigasporaceae</taxon>
        <taxon>Racocetra</taxon>
    </lineage>
</organism>
<dbReference type="Proteomes" id="UP000789920">
    <property type="component" value="Unassembled WGS sequence"/>
</dbReference>